<dbReference type="InterPro" id="IPR045518">
    <property type="entry name" value="2EXR"/>
</dbReference>
<evidence type="ECO:0000259" key="2">
    <source>
        <dbReference type="Pfam" id="PF20150"/>
    </source>
</evidence>
<dbReference type="OrthoDB" id="3561261at2759"/>
<evidence type="ECO:0000313" key="4">
    <source>
        <dbReference type="Proteomes" id="UP000777438"/>
    </source>
</evidence>
<keyword evidence="4" id="KW-1185">Reference proteome</keyword>
<comment type="caution">
    <text evidence="3">The sequence shown here is derived from an EMBL/GenBank/DDBJ whole genome shotgun (WGS) entry which is preliminary data.</text>
</comment>
<accession>A0A9P8W4I0</accession>
<name>A0A9P8W4I0_9HYPO</name>
<dbReference type="Pfam" id="PF20150">
    <property type="entry name" value="2EXR"/>
    <property type="match status" value="1"/>
</dbReference>
<evidence type="ECO:0000256" key="1">
    <source>
        <dbReference type="SAM" id="Coils"/>
    </source>
</evidence>
<dbReference type="AlphaFoldDB" id="A0A9P8W4I0"/>
<dbReference type="PANTHER" id="PTHR35910">
    <property type="entry name" value="2EXR DOMAIN-CONTAINING PROTEIN"/>
    <property type="match status" value="1"/>
</dbReference>
<evidence type="ECO:0000313" key="3">
    <source>
        <dbReference type="EMBL" id="KAH6889959.1"/>
    </source>
</evidence>
<dbReference type="EMBL" id="JAGPYM010000010">
    <property type="protein sequence ID" value="KAH6889959.1"/>
    <property type="molecule type" value="Genomic_DNA"/>
</dbReference>
<organism evidence="3 4">
    <name type="scientific">Thelonectria olida</name>
    <dbReference type="NCBI Taxonomy" id="1576542"/>
    <lineage>
        <taxon>Eukaryota</taxon>
        <taxon>Fungi</taxon>
        <taxon>Dikarya</taxon>
        <taxon>Ascomycota</taxon>
        <taxon>Pezizomycotina</taxon>
        <taxon>Sordariomycetes</taxon>
        <taxon>Hypocreomycetidae</taxon>
        <taxon>Hypocreales</taxon>
        <taxon>Nectriaceae</taxon>
        <taxon>Thelonectria</taxon>
    </lineage>
</organism>
<sequence length="259" mass="30025">MDLIRQDSPDVRDLQAEIESLKARLRTVEDENQQLRRRHGTSFPLMDLPLELRMLVWEHALPDRRVLRIAELPTGEIYGAGATFFCSAAPPVLLHICRESREFALTHFKPFFEKIFESKKMSRPIYFRPKLDILYFDSDILSSQIALGYPEVNDIESIAIRHDRNGPKRLWNYGYHGAIGTSCLTGMTRLLLVEALEWPWPSNRCCATIELSPDPAGKQKELEWTDFIARDRHSDHYVPNIQHVEAVLGKFFQNNSYLN</sequence>
<dbReference type="PANTHER" id="PTHR35910:SF6">
    <property type="entry name" value="2EXR DOMAIN-CONTAINING PROTEIN"/>
    <property type="match status" value="1"/>
</dbReference>
<feature type="domain" description="2EXR" evidence="2">
    <location>
        <begin position="46"/>
        <end position="134"/>
    </location>
</feature>
<gene>
    <name evidence="3" type="ORF">B0T10DRAFT_404043</name>
</gene>
<protein>
    <recommendedName>
        <fullName evidence="2">2EXR domain-containing protein</fullName>
    </recommendedName>
</protein>
<proteinExistence type="predicted"/>
<reference evidence="3 4" key="1">
    <citation type="journal article" date="2021" name="Nat. Commun.">
        <title>Genetic determinants of endophytism in the Arabidopsis root mycobiome.</title>
        <authorList>
            <person name="Mesny F."/>
            <person name="Miyauchi S."/>
            <person name="Thiergart T."/>
            <person name="Pickel B."/>
            <person name="Atanasova L."/>
            <person name="Karlsson M."/>
            <person name="Huettel B."/>
            <person name="Barry K.W."/>
            <person name="Haridas S."/>
            <person name="Chen C."/>
            <person name="Bauer D."/>
            <person name="Andreopoulos W."/>
            <person name="Pangilinan J."/>
            <person name="LaButti K."/>
            <person name="Riley R."/>
            <person name="Lipzen A."/>
            <person name="Clum A."/>
            <person name="Drula E."/>
            <person name="Henrissat B."/>
            <person name="Kohler A."/>
            <person name="Grigoriev I.V."/>
            <person name="Martin F.M."/>
            <person name="Hacquard S."/>
        </authorList>
    </citation>
    <scope>NUCLEOTIDE SEQUENCE [LARGE SCALE GENOMIC DNA]</scope>
    <source>
        <strain evidence="3 4">MPI-CAGE-CH-0241</strain>
    </source>
</reference>
<keyword evidence="1" id="KW-0175">Coiled coil</keyword>
<feature type="coiled-coil region" evidence="1">
    <location>
        <begin position="11"/>
        <end position="38"/>
    </location>
</feature>
<dbReference type="Proteomes" id="UP000777438">
    <property type="component" value="Unassembled WGS sequence"/>
</dbReference>